<keyword evidence="2" id="KW-0233">DNA recombination</keyword>
<dbReference type="Gene3D" id="3.40.50.1390">
    <property type="entry name" value="Resolvase, N-terminal catalytic domain"/>
    <property type="match status" value="1"/>
</dbReference>
<dbReference type="EMBL" id="JAUKPO010000052">
    <property type="protein sequence ID" value="MDO1451316.1"/>
    <property type="molecule type" value="Genomic_DNA"/>
</dbReference>
<dbReference type="Proteomes" id="UP001168528">
    <property type="component" value="Unassembled WGS sequence"/>
</dbReference>
<proteinExistence type="predicted"/>
<evidence type="ECO:0000256" key="1">
    <source>
        <dbReference type="ARBA" id="ARBA00023125"/>
    </source>
</evidence>
<accession>A0ABT8RHW9</accession>
<dbReference type="Pfam" id="PF07508">
    <property type="entry name" value="Recombinase"/>
    <property type="match status" value="1"/>
</dbReference>
<dbReference type="CDD" id="cd00338">
    <property type="entry name" value="Ser_Recombinase"/>
    <property type="match status" value="1"/>
</dbReference>
<dbReference type="InterPro" id="IPR011109">
    <property type="entry name" value="DNA_bind_recombinase_dom"/>
</dbReference>
<sequence length="198" mass="22214">MEAQRRVAENYVTNKGLISEEFTDIESDKNDSRKELAKAISLANQKGATLLIAKLDRLSKNLTFISSIMDSGVNFLCCDLPEANEFTIHIFAALAQQERKMISARTKVALEAKKLAGAKLGAPHHLTYEHRVKGGKIKQEQAMEKRSNKQAAKIIVRLRKEGWTLAAIAQELNSDGYQTSMGKQFKPMSVKRLFDRYA</sequence>
<dbReference type="PANTHER" id="PTHR30461:SF2">
    <property type="entry name" value="SERINE RECOMBINASE PINE-RELATED"/>
    <property type="match status" value="1"/>
</dbReference>
<feature type="domain" description="Resolvase/invertase-type recombinase catalytic" evidence="3">
    <location>
        <begin position="1"/>
        <end position="119"/>
    </location>
</feature>
<evidence type="ECO:0000256" key="2">
    <source>
        <dbReference type="ARBA" id="ARBA00023172"/>
    </source>
</evidence>
<keyword evidence="5" id="KW-1185">Reference proteome</keyword>
<organism evidence="4 5">
    <name type="scientific">Rhodocytophaga aerolata</name>
    <dbReference type="NCBI Taxonomy" id="455078"/>
    <lineage>
        <taxon>Bacteria</taxon>
        <taxon>Pseudomonadati</taxon>
        <taxon>Bacteroidota</taxon>
        <taxon>Cytophagia</taxon>
        <taxon>Cytophagales</taxon>
        <taxon>Rhodocytophagaceae</taxon>
        <taxon>Rhodocytophaga</taxon>
    </lineage>
</organism>
<dbReference type="Pfam" id="PF00239">
    <property type="entry name" value="Resolvase"/>
    <property type="match status" value="1"/>
</dbReference>
<dbReference type="SMART" id="SM00857">
    <property type="entry name" value="Resolvase"/>
    <property type="match status" value="1"/>
</dbReference>
<reference evidence="4" key="1">
    <citation type="submission" date="2023-07" db="EMBL/GenBank/DDBJ databases">
        <title>The genome sequence of Rhodocytophaga aerolata KACC 12507.</title>
        <authorList>
            <person name="Zhang X."/>
        </authorList>
    </citation>
    <scope>NUCLEOTIDE SEQUENCE</scope>
    <source>
        <strain evidence="4">KACC 12507</strain>
    </source>
</reference>
<protein>
    <submittedName>
        <fullName evidence="4">Recombinase family protein</fullName>
    </submittedName>
</protein>
<evidence type="ECO:0000313" key="4">
    <source>
        <dbReference type="EMBL" id="MDO1451316.1"/>
    </source>
</evidence>
<keyword evidence="1" id="KW-0238">DNA-binding</keyword>
<dbReference type="PANTHER" id="PTHR30461">
    <property type="entry name" value="DNA-INVERTASE FROM LAMBDOID PROPHAGE"/>
    <property type="match status" value="1"/>
</dbReference>
<dbReference type="InterPro" id="IPR006119">
    <property type="entry name" value="Resolv_N"/>
</dbReference>
<comment type="caution">
    <text evidence="4">The sequence shown here is derived from an EMBL/GenBank/DDBJ whole genome shotgun (WGS) entry which is preliminary data.</text>
</comment>
<evidence type="ECO:0000259" key="3">
    <source>
        <dbReference type="SMART" id="SM00857"/>
    </source>
</evidence>
<gene>
    <name evidence="4" type="ORF">Q0590_33890</name>
</gene>
<dbReference type="RefSeq" id="WP_302042115.1">
    <property type="nucleotide sequence ID" value="NZ_JAUKPO010000052.1"/>
</dbReference>
<name>A0ABT8RHW9_9BACT</name>
<dbReference type="SUPFAM" id="SSF53041">
    <property type="entry name" value="Resolvase-like"/>
    <property type="match status" value="1"/>
</dbReference>
<dbReference type="InterPro" id="IPR036162">
    <property type="entry name" value="Resolvase-like_N_sf"/>
</dbReference>
<evidence type="ECO:0000313" key="5">
    <source>
        <dbReference type="Proteomes" id="UP001168528"/>
    </source>
</evidence>
<dbReference type="InterPro" id="IPR050639">
    <property type="entry name" value="SSR_resolvase"/>
</dbReference>